<dbReference type="Proteomes" id="UP000254535">
    <property type="component" value="Chromosome"/>
</dbReference>
<sequence length="59" mass="6505">MQAHQRPNPRLPAFFLPAFLCNGGCAWEVFGPAGFLYLRFLSLRIAATLSPENEVAALI</sequence>
<reference evidence="1 2" key="1">
    <citation type="submission" date="2017-07" db="EMBL/GenBank/DDBJ databases">
        <title>Genome sequence of Pseudomonas NEP1.</title>
        <authorList>
            <person name="Nascimento F.X."/>
        </authorList>
    </citation>
    <scope>NUCLEOTIDE SEQUENCE [LARGE SCALE GENOMIC DNA]</scope>
    <source>
        <strain evidence="1 2">NEP1</strain>
    </source>
</reference>
<evidence type="ECO:0000313" key="2">
    <source>
        <dbReference type="Proteomes" id="UP000254535"/>
    </source>
</evidence>
<gene>
    <name evidence="1" type="ORF">CFN16_00945</name>
</gene>
<name>A0A345UQJ6_PSEFL</name>
<evidence type="ECO:0000313" key="1">
    <source>
        <dbReference type="EMBL" id="AXJ02748.1"/>
    </source>
</evidence>
<dbReference type="AlphaFoldDB" id="A0A345UQJ6"/>
<accession>A0A345UQJ6</accession>
<proteinExistence type="predicted"/>
<protein>
    <submittedName>
        <fullName evidence="1">Uncharacterized protein</fullName>
    </submittedName>
</protein>
<organism evidence="1 2">
    <name type="scientific">Pseudomonas fluorescens</name>
    <dbReference type="NCBI Taxonomy" id="294"/>
    <lineage>
        <taxon>Bacteria</taxon>
        <taxon>Pseudomonadati</taxon>
        <taxon>Pseudomonadota</taxon>
        <taxon>Gammaproteobacteria</taxon>
        <taxon>Pseudomonadales</taxon>
        <taxon>Pseudomonadaceae</taxon>
        <taxon>Pseudomonas</taxon>
    </lineage>
</organism>
<dbReference type="EMBL" id="CP022313">
    <property type="protein sequence ID" value="AXJ02748.1"/>
    <property type="molecule type" value="Genomic_DNA"/>
</dbReference>